<name>F0ZMQ9_DICPU</name>
<sequence>MKNERLGASHFFNELINESNRLLEFANNLFKISSDEIAVILNDKNKKLYLEILKSNLRGDNEDYCMLLEYESIINKKRKELIYKNNIDSFKIETQIKDYQKKFNQLFKEINLKTLNFMDTFLSIPHTDHYDLFLNSLIFLIKIALKIKLKLKLNQLFWSNQLNSKSETSSDNFQYKGKNEKESTDFKFEFNYLINYDLDILDNCLKNEIKKISLNWLSIVFINYMSLKNIKQVKENYKNDLLVSTLPKETNTLVLSNRKEVCEKIEQFLFKQNEIIDINF</sequence>
<gene>
    <name evidence="1" type="ORF">DICPUDRAFT_79487</name>
</gene>
<dbReference type="KEGG" id="dpp:DICPUDRAFT_79487"/>
<dbReference type="AlphaFoldDB" id="F0ZMQ9"/>
<accession>F0ZMQ9</accession>
<dbReference type="PANTHER" id="PTHR37508:SF1">
    <property type="entry name" value="TRANSMEMBRANE PROTEIN"/>
    <property type="match status" value="1"/>
</dbReference>
<evidence type="ECO:0000313" key="1">
    <source>
        <dbReference type="EMBL" id="EGC34789.1"/>
    </source>
</evidence>
<dbReference type="Proteomes" id="UP000001064">
    <property type="component" value="Unassembled WGS sequence"/>
</dbReference>
<dbReference type="VEuPathDB" id="AmoebaDB:DICPUDRAFT_79487"/>
<keyword evidence="2" id="KW-1185">Reference proteome</keyword>
<dbReference type="RefSeq" id="XP_003288704.1">
    <property type="nucleotide sequence ID" value="XM_003288656.1"/>
</dbReference>
<organism evidence="1 2">
    <name type="scientific">Dictyostelium purpureum</name>
    <name type="common">Slime mold</name>
    <dbReference type="NCBI Taxonomy" id="5786"/>
    <lineage>
        <taxon>Eukaryota</taxon>
        <taxon>Amoebozoa</taxon>
        <taxon>Evosea</taxon>
        <taxon>Eumycetozoa</taxon>
        <taxon>Dictyostelia</taxon>
        <taxon>Dictyosteliales</taxon>
        <taxon>Dictyosteliaceae</taxon>
        <taxon>Dictyostelium</taxon>
    </lineage>
</organism>
<evidence type="ECO:0000313" key="2">
    <source>
        <dbReference type="Proteomes" id="UP000001064"/>
    </source>
</evidence>
<protein>
    <submittedName>
        <fullName evidence="1">Uncharacterized protein</fullName>
    </submittedName>
</protein>
<dbReference type="GeneID" id="10499142"/>
<dbReference type="InParanoid" id="F0ZMQ9"/>
<dbReference type="EMBL" id="GL871083">
    <property type="protein sequence ID" value="EGC34789.1"/>
    <property type="molecule type" value="Genomic_DNA"/>
</dbReference>
<dbReference type="PANTHER" id="PTHR37508">
    <property type="entry name" value="TRANSMEMBRANE PROTEIN"/>
    <property type="match status" value="1"/>
</dbReference>
<proteinExistence type="predicted"/>
<reference evidence="2" key="1">
    <citation type="journal article" date="2011" name="Genome Biol.">
        <title>Comparative genomics of the social amoebae Dictyostelium discoideum and Dictyostelium purpureum.</title>
        <authorList>
            <consortium name="US DOE Joint Genome Institute (JGI-PGF)"/>
            <person name="Sucgang R."/>
            <person name="Kuo A."/>
            <person name="Tian X."/>
            <person name="Salerno W."/>
            <person name="Parikh A."/>
            <person name="Feasley C.L."/>
            <person name="Dalin E."/>
            <person name="Tu H."/>
            <person name="Huang E."/>
            <person name="Barry K."/>
            <person name="Lindquist E."/>
            <person name="Shapiro H."/>
            <person name="Bruce D."/>
            <person name="Schmutz J."/>
            <person name="Salamov A."/>
            <person name="Fey P."/>
            <person name="Gaudet P."/>
            <person name="Anjard C."/>
            <person name="Babu M.M."/>
            <person name="Basu S."/>
            <person name="Bushmanova Y."/>
            <person name="van der Wel H."/>
            <person name="Katoh-Kurasawa M."/>
            <person name="Dinh C."/>
            <person name="Coutinho P.M."/>
            <person name="Saito T."/>
            <person name="Elias M."/>
            <person name="Schaap P."/>
            <person name="Kay R.R."/>
            <person name="Henrissat B."/>
            <person name="Eichinger L."/>
            <person name="Rivero F."/>
            <person name="Putnam N.H."/>
            <person name="West C.M."/>
            <person name="Loomis W.F."/>
            <person name="Chisholm R.L."/>
            <person name="Shaulsky G."/>
            <person name="Strassmann J.E."/>
            <person name="Queller D.C."/>
            <person name="Kuspa A."/>
            <person name="Grigoriev I.V."/>
        </authorList>
    </citation>
    <scope>NUCLEOTIDE SEQUENCE [LARGE SCALE GENOMIC DNA]</scope>
    <source>
        <strain evidence="2">QSDP1</strain>
    </source>
</reference>